<dbReference type="KEGG" id="cep:Cri9333_1282"/>
<dbReference type="PATRIC" id="fig|1173022.3.peg.1390"/>
<dbReference type="InterPro" id="IPR024186">
    <property type="entry name" value="Sig_transdc_resp-reg_PatA"/>
</dbReference>
<proteinExistence type="predicted"/>
<dbReference type="RefSeq" id="WP_015202304.1">
    <property type="nucleotide sequence ID" value="NC_019753.1"/>
</dbReference>
<dbReference type="Pfam" id="PF00072">
    <property type="entry name" value="Response_reg"/>
    <property type="match status" value="1"/>
</dbReference>
<reference evidence="4 5" key="1">
    <citation type="submission" date="2012-06" db="EMBL/GenBank/DDBJ databases">
        <title>Finished chromosome of genome of Crinalium epipsammum PCC 9333.</title>
        <authorList>
            <consortium name="US DOE Joint Genome Institute"/>
            <person name="Gugger M."/>
            <person name="Coursin T."/>
            <person name="Rippka R."/>
            <person name="Tandeau De Marsac N."/>
            <person name="Huntemann M."/>
            <person name="Wei C.-L."/>
            <person name="Han J."/>
            <person name="Detter J.C."/>
            <person name="Han C."/>
            <person name="Tapia R."/>
            <person name="Davenport K."/>
            <person name="Daligault H."/>
            <person name="Erkkila T."/>
            <person name="Gu W."/>
            <person name="Munk A.C.C."/>
            <person name="Teshima H."/>
            <person name="Xu Y."/>
            <person name="Chain P."/>
            <person name="Chen A."/>
            <person name="Krypides N."/>
            <person name="Mavromatis K."/>
            <person name="Markowitz V."/>
            <person name="Szeto E."/>
            <person name="Ivanova N."/>
            <person name="Mikhailova N."/>
            <person name="Ovchinnikova G."/>
            <person name="Pagani I."/>
            <person name="Pati A."/>
            <person name="Goodwin L."/>
            <person name="Peters L."/>
            <person name="Pitluck S."/>
            <person name="Woyke T."/>
            <person name="Kerfeld C."/>
        </authorList>
    </citation>
    <scope>NUCLEOTIDE SEQUENCE [LARGE SCALE GENOMIC DNA]</scope>
    <source>
        <strain evidence="4 5">PCC 9333</strain>
    </source>
</reference>
<evidence type="ECO:0000313" key="5">
    <source>
        <dbReference type="Proteomes" id="UP000010472"/>
    </source>
</evidence>
<dbReference type="SMART" id="SM00448">
    <property type="entry name" value="REC"/>
    <property type="match status" value="1"/>
</dbReference>
<dbReference type="PANTHER" id="PTHR44591">
    <property type="entry name" value="STRESS RESPONSE REGULATOR PROTEIN 1"/>
    <property type="match status" value="1"/>
</dbReference>
<dbReference type="InterPro" id="IPR011006">
    <property type="entry name" value="CheY-like_superfamily"/>
</dbReference>
<dbReference type="GO" id="GO:0000160">
    <property type="term" value="P:phosphorelay signal transduction system"/>
    <property type="evidence" value="ECO:0007669"/>
    <property type="project" value="InterPro"/>
</dbReference>
<feature type="modified residue" description="4-aspartylphosphate" evidence="2">
    <location>
        <position position="322"/>
    </location>
</feature>
<feature type="domain" description="Response regulatory" evidence="3">
    <location>
        <begin position="273"/>
        <end position="389"/>
    </location>
</feature>
<accession>K9VXF4</accession>
<evidence type="ECO:0000256" key="1">
    <source>
        <dbReference type="ARBA" id="ARBA00022553"/>
    </source>
</evidence>
<evidence type="ECO:0000259" key="3">
    <source>
        <dbReference type="PROSITE" id="PS50110"/>
    </source>
</evidence>
<dbReference type="eggNOG" id="COG0745">
    <property type="taxonomic scope" value="Bacteria"/>
</dbReference>
<dbReference type="PANTHER" id="PTHR44591:SF23">
    <property type="entry name" value="CHEY SUBFAMILY"/>
    <property type="match status" value="1"/>
</dbReference>
<dbReference type="STRING" id="1173022.Cri9333_1282"/>
<protein>
    <submittedName>
        <fullName evidence="4">Response regulator receiver protein</fullName>
    </submittedName>
</protein>
<sequence length="400" mass="44674">MMTAQHITIAAVTNKLTSLKQIRFTGWLVLKGPLGQQWVFYLYLGRIIYATGGAHRVRRWQRNLATYCFNVSLNQIQQLKLPAEIEPSDTGTSCWEHQLLCLWMQQQRITREQVVKMIQVSILEVLFDVNQALHVTCNIKQDNPLSPQLVLIDAEQAITEAQKQWQIWKTANLSDVFPDQAPVIKQPEQLQLKASVSVYKSLTLLLDGQRSLRDIAVQTKRNVIDVTRSLSPYFESGMVELINIPDLPIPVATPTNGSTPATAQVQNQAKGPLIACVDDSPLVCQTMEKILTSVGYQFLAIQDSMRAIATLLTRKPELIFLDLVMPNTNGYEICTQLRKVSAFRDTPIIILTGNDGIIDRVRAKVVGATDFLGKPVDAETVLAVANKYLKHLKSSSIVVG</sequence>
<dbReference type="AlphaFoldDB" id="K9VXF4"/>
<gene>
    <name evidence="4" type="ORF">Cri9333_1282</name>
</gene>
<dbReference type="SUPFAM" id="SSF52172">
    <property type="entry name" value="CheY-like"/>
    <property type="match status" value="1"/>
</dbReference>
<dbReference type="InterPro" id="IPR050595">
    <property type="entry name" value="Bact_response_regulator"/>
</dbReference>
<dbReference type="PROSITE" id="PS50110">
    <property type="entry name" value="RESPONSE_REGULATORY"/>
    <property type="match status" value="1"/>
</dbReference>
<keyword evidence="5" id="KW-1185">Reference proteome</keyword>
<dbReference type="EMBL" id="CP003620">
    <property type="protein sequence ID" value="AFZ12182.1"/>
    <property type="molecule type" value="Genomic_DNA"/>
</dbReference>
<evidence type="ECO:0000313" key="4">
    <source>
        <dbReference type="EMBL" id="AFZ12182.1"/>
    </source>
</evidence>
<dbReference type="InterPro" id="IPR025497">
    <property type="entry name" value="PatA-like_N"/>
</dbReference>
<dbReference type="Proteomes" id="UP000010472">
    <property type="component" value="Chromosome"/>
</dbReference>
<evidence type="ECO:0000256" key="2">
    <source>
        <dbReference type="PROSITE-ProRule" id="PRU00169"/>
    </source>
</evidence>
<dbReference type="PIRSF" id="PIRSF005897">
    <property type="entry name" value="RR_PatA"/>
    <property type="match status" value="1"/>
</dbReference>
<organism evidence="4 5">
    <name type="scientific">Crinalium epipsammum PCC 9333</name>
    <dbReference type="NCBI Taxonomy" id="1173022"/>
    <lineage>
        <taxon>Bacteria</taxon>
        <taxon>Bacillati</taxon>
        <taxon>Cyanobacteriota</taxon>
        <taxon>Cyanophyceae</taxon>
        <taxon>Gomontiellales</taxon>
        <taxon>Gomontiellaceae</taxon>
        <taxon>Crinalium</taxon>
    </lineage>
</organism>
<dbReference type="InterPro" id="IPR001789">
    <property type="entry name" value="Sig_transdc_resp-reg_receiver"/>
</dbReference>
<dbReference type="HOGENOM" id="CLU_031371_0_0_3"/>
<dbReference type="Pfam" id="PF14332">
    <property type="entry name" value="DUF4388"/>
    <property type="match status" value="1"/>
</dbReference>
<keyword evidence="1 2" id="KW-0597">Phosphoprotein</keyword>
<name>K9VXF4_9CYAN</name>
<dbReference type="Gene3D" id="3.40.50.2300">
    <property type="match status" value="1"/>
</dbReference>